<gene>
    <name evidence="1" type="ORF">A4U53_17740</name>
</gene>
<evidence type="ECO:0000313" key="1">
    <source>
        <dbReference type="EMBL" id="OAP95068.1"/>
    </source>
</evidence>
<reference evidence="1" key="1">
    <citation type="submission" date="2016-04" db="EMBL/GenBank/DDBJ databases">
        <title>Fast-growing isolate from the root nodules of Vavilovia formosa.</title>
        <authorList>
            <person name="Kimeklis A."/>
            <person name="Safronova V."/>
            <person name="Belimov A."/>
            <person name="Andronov E."/>
        </authorList>
    </citation>
    <scope>NUCLEOTIDE SEQUENCE [LARGE SCALE GENOMIC DNA]</scope>
    <source>
        <strain evidence="1">Vaf-46</strain>
    </source>
</reference>
<dbReference type="EMBL" id="LWBS01000121">
    <property type="protein sequence ID" value="OAP95068.1"/>
    <property type="molecule type" value="Genomic_DNA"/>
</dbReference>
<organism evidence="1">
    <name type="scientific">Rhizobium leguminosarum</name>
    <dbReference type="NCBI Taxonomy" id="384"/>
    <lineage>
        <taxon>Bacteria</taxon>
        <taxon>Pseudomonadati</taxon>
        <taxon>Pseudomonadota</taxon>
        <taxon>Alphaproteobacteria</taxon>
        <taxon>Hyphomicrobiales</taxon>
        <taxon>Rhizobiaceae</taxon>
        <taxon>Rhizobium/Agrobacterium group</taxon>
        <taxon>Rhizobium</taxon>
    </lineage>
</organism>
<sequence>MTNTTGWNIWRGDGDCPVSKEAIVDIRLRSGRIIESATAGRYLWARPQREVEGNWIPQRTENGGVIVAYREIGEVA</sequence>
<dbReference type="AlphaFoldDB" id="A0A179BTQ8"/>
<comment type="caution">
    <text evidence="1">The sequence shown here is derived from an EMBL/GenBank/DDBJ whole genome shotgun (WGS) entry which is preliminary data.</text>
</comment>
<protein>
    <submittedName>
        <fullName evidence="1">Uncharacterized protein</fullName>
    </submittedName>
</protein>
<name>A0A179BTQ8_RHILE</name>
<proteinExistence type="predicted"/>
<accession>A0A179BTQ8</accession>